<keyword evidence="1" id="KW-0175">Coiled coil</keyword>
<proteinExistence type="predicted"/>
<feature type="compositionally biased region" description="Pro residues" evidence="2">
    <location>
        <begin position="467"/>
        <end position="484"/>
    </location>
</feature>
<feature type="compositionally biased region" description="Basic and acidic residues" evidence="2">
    <location>
        <begin position="119"/>
        <end position="129"/>
    </location>
</feature>
<dbReference type="EMBL" id="SDIL01000001">
    <property type="protein sequence ID" value="RXK42492.1"/>
    <property type="molecule type" value="Genomic_DNA"/>
</dbReference>
<accession>A0A4Q1BWL5</accession>
<dbReference type="Proteomes" id="UP000289152">
    <property type="component" value="Unassembled WGS sequence"/>
</dbReference>
<feature type="region of interest" description="Disordered" evidence="2">
    <location>
        <begin position="41"/>
        <end position="328"/>
    </location>
</feature>
<feature type="region of interest" description="Disordered" evidence="2">
    <location>
        <begin position="646"/>
        <end position="750"/>
    </location>
</feature>
<evidence type="ECO:0000256" key="2">
    <source>
        <dbReference type="SAM" id="MobiDB-lite"/>
    </source>
</evidence>
<name>A0A4Q1BWL5_TREME</name>
<feature type="compositionally biased region" description="Low complexity" evidence="2">
    <location>
        <begin position="514"/>
        <end position="532"/>
    </location>
</feature>
<feature type="region of interest" description="Disordered" evidence="2">
    <location>
        <begin position="445"/>
        <end position="558"/>
    </location>
</feature>
<dbReference type="STRING" id="5217.A0A4Q1BWL5"/>
<evidence type="ECO:0000313" key="3">
    <source>
        <dbReference type="EMBL" id="RXK42492.1"/>
    </source>
</evidence>
<feature type="compositionally biased region" description="Basic and acidic residues" evidence="2">
    <location>
        <begin position="10"/>
        <end position="19"/>
    </location>
</feature>
<keyword evidence="4" id="KW-1185">Reference proteome</keyword>
<reference evidence="3 4" key="1">
    <citation type="submission" date="2016-06" db="EMBL/GenBank/DDBJ databases">
        <title>Evolution of pathogenesis and genome organization in the Tremellales.</title>
        <authorList>
            <person name="Cuomo C."/>
            <person name="Litvintseva A."/>
            <person name="Heitman J."/>
            <person name="Chen Y."/>
            <person name="Sun S."/>
            <person name="Springer D."/>
            <person name="Dromer F."/>
            <person name="Young S."/>
            <person name="Zeng Q."/>
            <person name="Chapman S."/>
            <person name="Gujja S."/>
            <person name="Saif S."/>
            <person name="Birren B."/>
        </authorList>
    </citation>
    <scope>NUCLEOTIDE SEQUENCE [LARGE SCALE GENOMIC DNA]</scope>
    <source>
        <strain evidence="3 4">ATCC 28783</strain>
    </source>
</reference>
<dbReference type="InParanoid" id="A0A4Q1BWL5"/>
<organism evidence="3 4">
    <name type="scientific">Tremella mesenterica</name>
    <name type="common">Jelly fungus</name>
    <dbReference type="NCBI Taxonomy" id="5217"/>
    <lineage>
        <taxon>Eukaryota</taxon>
        <taxon>Fungi</taxon>
        <taxon>Dikarya</taxon>
        <taxon>Basidiomycota</taxon>
        <taxon>Agaricomycotina</taxon>
        <taxon>Tremellomycetes</taxon>
        <taxon>Tremellales</taxon>
        <taxon>Tremellaceae</taxon>
        <taxon>Tremella</taxon>
    </lineage>
</organism>
<feature type="compositionally biased region" description="Pro residues" evidence="2">
    <location>
        <begin position="301"/>
        <end position="315"/>
    </location>
</feature>
<feature type="compositionally biased region" description="Polar residues" evidence="2">
    <location>
        <begin position="735"/>
        <end position="750"/>
    </location>
</feature>
<evidence type="ECO:0000313" key="4">
    <source>
        <dbReference type="Proteomes" id="UP000289152"/>
    </source>
</evidence>
<feature type="coiled-coil region" evidence="1">
    <location>
        <begin position="788"/>
        <end position="815"/>
    </location>
</feature>
<sequence>MPRLALPGEAPRKPEDRDAMPNLAAANRRVGTFGVPVVRAAYRGRGRGRGRGGSIRGGAAFKDDGRGKAEGSGTNIETPRAASDRQLRGIPPSGPKSSLPLKPTWATTDDGPSRTRTPNQEREDGRGEGYGHAPTTTRGRGRYGSPTDRGMRRLDEGRNHDQSNRSWSERERRYDNGDGNQSRHRYFSREPSPLKLRDYRPADTWRPPEEMYSSLSSEKRYSPSAPTEMEEPIEWDFPPNFNNTKIDDRGSIHAGPSSPTHIHIPTRPSLSVQPTEIDRRSSLSVKPTEIDRRPSWQVRQPTPPLPPAPPAPRVFPPTTTGQTDGPPRKLVFKPKKRNVILPKPPVGESVVGKDRGEEQMDEKMDLVNDDVNEVEGKIEEVEKDRGVIAYMRNDVDPLLWGKDTSRRNVARAAFKKKITAQLAAEGKKVTNPKWRDDGVAWDWVRIPGPKTSGTSALPVEVQNTPEPTHPPASTLPPASAPVPPATSTALSLAKAPSPPVSTAQPSSSKRPRLSTSPPSASASASVSSSGSTKPLNQIQKEAKHPNKTTNPSVFTNLDPEKIPFSEYPYIIHRPLPPKWYTKEARRDTANFGYWRATQGRTASVPDTQGNPTRLVRIGKVKDGSLKIYWKPLDPTAPLTNPFPDAAMSSVPLSDPPTTTLDRPAATSEPLAHEGLTKSQRRKLRRQEKKQDELSQTMFNSRSSSPVKPVRSSMAETKTESEEPLKKKRKPLDLSPPTQATSSTPGLTGRASTSELNSAILTDLQGSILKKLQAIENWTKILAEYPEKAATTTKQIDRTQEEIFRLQEAIEVEKARLREA</sequence>
<feature type="compositionally biased region" description="Low complexity" evidence="2">
    <location>
        <begin position="316"/>
        <end position="325"/>
    </location>
</feature>
<feature type="compositionally biased region" description="Basic residues" evidence="2">
    <location>
        <begin position="678"/>
        <end position="687"/>
    </location>
</feature>
<protein>
    <submittedName>
        <fullName evidence="3">Uncharacterized protein</fullName>
    </submittedName>
</protein>
<feature type="compositionally biased region" description="Basic and acidic residues" evidence="2">
    <location>
        <begin position="195"/>
        <end position="209"/>
    </location>
</feature>
<dbReference type="OrthoDB" id="2597040at2759"/>
<evidence type="ECO:0000256" key="1">
    <source>
        <dbReference type="SAM" id="Coils"/>
    </source>
</evidence>
<gene>
    <name evidence="3" type="ORF">M231_00046</name>
</gene>
<dbReference type="AlphaFoldDB" id="A0A4Q1BWL5"/>
<feature type="compositionally biased region" description="Basic and acidic residues" evidence="2">
    <location>
        <begin position="149"/>
        <end position="176"/>
    </location>
</feature>
<feature type="compositionally biased region" description="Low complexity" evidence="2">
    <location>
        <begin position="700"/>
        <end position="712"/>
    </location>
</feature>
<comment type="caution">
    <text evidence="3">The sequence shown here is derived from an EMBL/GenBank/DDBJ whole genome shotgun (WGS) entry which is preliminary data.</text>
</comment>
<feature type="region of interest" description="Disordered" evidence="2">
    <location>
        <begin position="1"/>
        <end position="29"/>
    </location>
</feature>